<evidence type="ECO:0000256" key="4">
    <source>
        <dbReference type="ARBA" id="ARBA00022833"/>
    </source>
</evidence>
<evidence type="ECO:0000256" key="1">
    <source>
        <dbReference type="ARBA" id="ARBA00022723"/>
    </source>
</evidence>
<dbReference type="GO" id="GO:0000981">
    <property type="term" value="F:DNA-binding transcription factor activity, RNA polymerase II-specific"/>
    <property type="evidence" value="ECO:0007669"/>
    <property type="project" value="TreeGrafter"/>
</dbReference>
<protein>
    <recommendedName>
        <fullName evidence="7">C2H2-type domain-containing protein</fullName>
    </recommendedName>
</protein>
<dbReference type="InterPro" id="IPR050329">
    <property type="entry name" value="GLI_C2H2-zinc-finger"/>
</dbReference>
<feature type="compositionally biased region" description="Low complexity" evidence="6">
    <location>
        <begin position="56"/>
        <end position="67"/>
    </location>
</feature>
<dbReference type="PROSITE" id="PS50157">
    <property type="entry name" value="ZINC_FINGER_C2H2_2"/>
    <property type="match status" value="2"/>
</dbReference>
<feature type="domain" description="C2H2-type" evidence="7">
    <location>
        <begin position="156"/>
        <end position="180"/>
    </location>
</feature>
<dbReference type="PROSITE" id="PS00028">
    <property type="entry name" value="ZINC_FINGER_C2H2_1"/>
    <property type="match status" value="2"/>
</dbReference>
<dbReference type="PANTHER" id="PTHR19818">
    <property type="entry name" value="ZINC FINGER PROTEIN ZIC AND GLI"/>
    <property type="match status" value="1"/>
</dbReference>
<reference evidence="8" key="1">
    <citation type="submission" date="2021-01" db="EMBL/GenBank/DDBJ databases">
        <authorList>
            <person name="Corre E."/>
            <person name="Pelletier E."/>
            <person name="Niang G."/>
            <person name="Scheremetjew M."/>
            <person name="Finn R."/>
            <person name="Kale V."/>
            <person name="Holt S."/>
            <person name="Cochrane G."/>
            <person name="Meng A."/>
            <person name="Brown T."/>
            <person name="Cohen L."/>
        </authorList>
    </citation>
    <scope>NUCLEOTIDE SEQUENCE</scope>
    <source>
        <strain evidence="8">SAG 36.94</strain>
    </source>
</reference>
<name>A0A7S1TDR0_9RHOD</name>
<keyword evidence="2" id="KW-0677">Repeat</keyword>
<gene>
    <name evidence="8" type="ORF">CCAE0312_LOCUS5598</name>
</gene>
<organism evidence="8">
    <name type="scientific">Compsopogon caeruleus</name>
    <dbReference type="NCBI Taxonomy" id="31354"/>
    <lineage>
        <taxon>Eukaryota</taxon>
        <taxon>Rhodophyta</taxon>
        <taxon>Compsopogonophyceae</taxon>
        <taxon>Compsopogonales</taxon>
        <taxon>Compsopogonaceae</taxon>
        <taxon>Compsopogon</taxon>
    </lineage>
</organism>
<dbReference type="GO" id="GO:0000978">
    <property type="term" value="F:RNA polymerase II cis-regulatory region sequence-specific DNA binding"/>
    <property type="evidence" value="ECO:0007669"/>
    <property type="project" value="TreeGrafter"/>
</dbReference>
<accession>A0A7S1TDR0</accession>
<dbReference type="PANTHER" id="PTHR19818:SF139">
    <property type="entry name" value="PAIR-RULE PROTEIN ODD-PAIRED"/>
    <property type="match status" value="1"/>
</dbReference>
<evidence type="ECO:0000256" key="3">
    <source>
        <dbReference type="ARBA" id="ARBA00022771"/>
    </source>
</evidence>
<evidence type="ECO:0000256" key="5">
    <source>
        <dbReference type="PROSITE-ProRule" id="PRU00042"/>
    </source>
</evidence>
<evidence type="ECO:0000259" key="7">
    <source>
        <dbReference type="PROSITE" id="PS50157"/>
    </source>
</evidence>
<proteinExistence type="predicted"/>
<dbReference type="SUPFAM" id="SSF57667">
    <property type="entry name" value="beta-beta-alpha zinc fingers"/>
    <property type="match status" value="1"/>
</dbReference>
<evidence type="ECO:0000313" key="8">
    <source>
        <dbReference type="EMBL" id="CAD9233512.1"/>
    </source>
</evidence>
<feature type="region of interest" description="Disordered" evidence="6">
    <location>
        <begin position="37"/>
        <end position="67"/>
    </location>
</feature>
<dbReference type="AlphaFoldDB" id="A0A7S1TDR0"/>
<dbReference type="GO" id="GO:0008270">
    <property type="term" value="F:zinc ion binding"/>
    <property type="evidence" value="ECO:0007669"/>
    <property type="project" value="UniProtKB-KW"/>
</dbReference>
<dbReference type="InterPro" id="IPR013087">
    <property type="entry name" value="Znf_C2H2_type"/>
</dbReference>
<evidence type="ECO:0000256" key="2">
    <source>
        <dbReference type="ARBA" id="ARBA00022737"/>
    </source>
</evidence>
<dbReference type="SMART" id="SM00355">
    <property type="entry name" value="ZnF_C2H2"/>
    <property type="match status" value="2"/>
</dbReference>
<keyword evidence="3 5" id="KW-0863">Zinc-finger</keyword>
<dbReference type="FunFam" id="3.30.160.60:FF:000065">
    <property type="entry name" value="B-cell CLL/lymphoma 6, member B"/>
    <property type="match status" value="1"/>
</dbReference>
<dbReference type="GO" id="GO:0045944">
    <property type="term" value="P:positive regulation of transcription by RNA polymerase II"/>
    <property type="evidence" value="ECO:0007669"/>
    <property type="project" value="UniProtKB-ARBA"/>
</dbReference>
<keyword evidence="1" id="KW-0479">Metal-binding</keyword>
<feature type="domain" description="C2H2-type" evidence="7">
    <location>
        <begin position="126"/>
        <end position="155"/>
    </location>
</feature>
<dbReference type="InterPro" id="IPR036236">
    <property type="entry name" value="Znf_C2H2_sf"/>
</dbReference>
<dbReference type="GO" id="GO:0005634">
    <property type="term" value="C:nucleus"/>
    <property type="evidence" value="ECO:0007669"/>
    <property type="project" value="UniProtKB-ARBA"/>
</dbReference>
<sequence length="186" mass="20684">MEFTCQDRCALPILLFDPADLWTDTLFDDGRQTSLPGWSGAAGVKREPPGLPGVEDGSSIDSSLNGSSRLCKETSWSLVESERFASPHPLETDNVEVDEDLFNMFTSQSRAQVAAETRSVRGNGRFLCPHPGCSVIVKHRFNLKPHMRRHTGEKPYCCPVCPSSFAWRSSYKNHLKKCHALSLTLS</sequence>
<dbReference type="Gene3D" id="3.30.160.60">
    <property type="entry name" value="Classic Zinc Finger"/>
    <property type="match status" value="2"/>
</dbReference>
<dbReference type="EMBL" id="HBGH01010174">
    <property type="protein sequence ID" value="CAD9233512.1"/>
    <property type="molecule type" value="Transcribed_RNA"/>
</dbReference>
<evidence type="ECO:0000256" key="6">
    <source>
        <dbReference type="SAM" id="MobiDB-lite"/>
    </source>
</evidence>
<keyword evidence="4" id="KW-0862">Zinc</keyword>